<evidence type="ECO:0000313" key="1">
    <source>
        <dbReference type="EMBL" id="KAK4006153.1"/>
    </source>
</evidence>
<accession>A0ABQ9Z051</accession>
<organism evidence="1 2">
    <name type="scientific">Daphnia magna</name>
    <dbReference type="NCBI Taxonomy" id="35525"/>
    <lineage>
        <taxon>Eukaryota</taxon>
        <taxon>Metazoa</taxon>
        <taxon>Ecdysozoa</taxon>
        <taxon>Arthropoda</taxon>
        <taxon>Crustacea</taxon>
        <taxon>Branchiopoda</taxon>
        <taxon>Diplostraca</taxon>
        <taxon>Cladocera</taxon>
        <taxon>Anomopoda</taxon>
        <taxon>Daphniidae</taxon>
        <taxon>Daphnia</taxon>
    </lineage>
</organism>
<name>A0ABQ9Z051_9CRUS</name>
<keyword evidence="2" id="KW-1185">Reference proteome</keyword>
<gene>
    <name evidence="1" type="ORF">OUZ56_011308</name>
</gene>
<dbReference type="EMBL" id="JAOYFB010000002">
    <property type="protein sequence ID" value="KAK4006153.1"/>
    <property type="molecule type" value="Genomic_DNA"/>
</dbReference>
<sequence>MENEKSVSEIPSTMELASHVLTVCISSLNKHENVKFKVGNLWILDVMPSTSGDVTSQKTDVLADASECRLAFSPIPVGVGVMVDGVIKTTRKN</sequence>
<evidence type="ECO:0000313" key="2">
    <source>
        <dbReference type="Proteomes" id="UP001234178"/>
    </source>
</evidence>
<protein>
    <submittedName>
        <fullName evidence="1">Uncharacterized protein</fullName>
    </submittedName>
</protein>
<dbReference type="Proteomes" id="UP001234178">
    <property type="component" value="Unassembled WGS sequence"/>
</dbReference>
<reference evidence="1 2" key="1">
    <citation type="journal article" date="2023" name="Nucleic Acids Res.">
        <title>The hologenome of Daphnia magna reveals possible DNA methylation and microbiome-mediated evolution of the host genome.</title>
        <authorList>
            <person name="Chaturvedi A."/>
            <person name="Li X."/>
            <person name="Dhandapani V."/>
            <person name="Marshall H."/>
            <person name="Kissane S."/>
            <person name="Cuenca-Cambronero M."/>
            <person name="Asole G."/>
            <person name="Calvet F."/>
            <person name="Ruiz-Romero M."/>
            <person name="Marangio P."/>
            <person name="Guigo R."/>
            <person name="Rago D."/>
            <person name="Mirbahai L."/>
            <person name="Eastwood N."/>
            <person name="Colbourne J.K."/>
            <person name="Zhou J."/>
            <person name="Mallon E."/>
            <person name="Orsini L."/>
        </authorList>
    </citation>
    <scope>NUCLEOTIDE SEQUENCE [LARGE SCALE GENOMIC DNA]</scope>
    <source>
        <strain evidence="1">LRV0_1</strain>
    </source>
</reference>
<proteinExistence type="predicted"/>
<comment type="caution">
    <text evidence="1">The sequence shown here is derived from an EMBL/GenBank/DDBJ whole genome shotgun (WGS) entry which is preliminary data.</text>
</comment>